<dbReference type="GO" id="GO:0060070">
    <property type="term" value="P:canonical Wnt signaling pathway"/>
    <property type="evidence" value="ECO:0007669"/>
    <property type="project" value="TreeGrafter"/>
</dbReference>
<dbReference type="FunFam" id="2.30.42.10:FF:000014">
    <property type="entry name" value="Segment polarity protein dishevelled homolog DVL-3"/>
    <property type="match status" value="1"/>
</dbReference>
<proteinExistence type="inferred from homology"/>
<dbReference type="Pfam" id="PF02377">
    <property type="entry name" value="Dishevelled"/>
    <property type="match status" value="1"/>
</dbReference>
<organism evidence="7 8">
    <name type="scientific">Paramuricea clavata</name>
    <name type="common">Red gorgonian</name>
    <name type="synonym">Violescent sea-whip</name>
    <dbReference type="NCBI Taxonomy" id="317549"/>
    <lineage>
        <taxon>Eukaryota</taxon>
        <taxon>Metazoa</taxon>
        <taxon>Cnidaria</taxon>
        <taxon>Anthozoa</taxon>
        <taxon>Octocorallia</taxon>
        <taxon>Malacalcyonacea</taxon>
        <taxon>Plexauridae</taxon>
        <taxon>Paramuricea</taxon>
    </lineage>
</organism>
<reference evidence="7" key="1">
    <citation type="submission" date="2020-04" db="EMBL/GenBank/DDBJ databases">
        <authorList>
            <person name="Alioto T."/>
            <person name="Alioto T."/>
            <person name="Gomez Garrido J."/>
        </authorList>
    </citation>
    <scope>NUCLEOTIDE SEQUENCE</scope>
    <source>
        <strain evidence="7">A484AB</strain>
    </source>
</reference>
<evidence type="ECO:0000313" key="7">
    <source>
        <dbReference type="EMBL" id="CAB4007525.1"/>
    </source>
</evidence>
<feature type="region of interest" description="Disordered" evidence="6">
    <location>
        <begin position="87"/>
        <end position="232"/>
    </location>
</feature>
<dbReference type="SUPFAM" id="SSF50156">
    <property type="entry name" value="PDZ domain-like"/>
    <property type="match status" value="1"/>
</dbReference>
<comment type="similarity">
    <text evidence="2">Belongs to the DSH family.</text>
</comment>
<dbReference type="InterPro" id="IPR036388">
    <property type="entry name" value="WH-like_DNA-bd_sf"/>
</dbReference>
<name>A0A7D9IH75_PARCT</name>
<dbReference type="InterPro" id="IPR008339">
    <property type="entry name" value="Dishevelled_fam"/>
</dbReference>
<dbReference type="OrthoDB" id="10031689at2759"/>
<dbReference type="PROSITE" id="PS50106">
    <property type="entry name" value="PDZ"/>
    <property type="match status" value="1"/>
</dbReference>
<dbReference type="InterPro" id="IPR001158">
    <property type="entry name" value="DIX"/>
</dbReference>
<gene>
    <name evidence="7" type="ORF">PACLA_8A058328</name>
</gene>
<keyword evidence="3" id="KW-0217">Developmental protein</keyword>
<dbReference type="InterPro" id="IPR015506">
    <property type="entry name" value="Dsh/Dvl-rel"/>
</dbReference>
<keyword evidence="8" id="KW-1185">Reference proteome</keyword>
<dbReference type="SMART" id="SM00049">
    <property type="entry name" value="DEP"/>
    <property type="match status" value="1"/>
</dbReference>
<feature type="compositionally biased region" description="Basic and acidic residues" evidence="6">
    <location>
        <begin position="614"/>
        <end position="624"/>
    </location>
</feature>
<dbReference type="SMART" id="SM00228">
    <property type="entry name" value="PDZ"/>
    <property type="match status" value="1"/>
</dbReference>
<feature type="compositionally biased region" description="Basic residues" evidence="6">
    <location>
        <begin position="157"/>
        <end position="169"/>
    </location>
</feature>
<dbReference type="InterPro" id="IPR003351">
    <property type="entry name" value="Dishevelled_protein_dom"/>
</dbReference>
<dbReference type="PRINTS" id="PR01760">
    <property type="entry name" value="DISHEVELLED"/>
</dbReference>
<feature type="compositionally biased region" description="Low complexity" evidence="6">
    <location>
        <begin position="572"/>
        <end position="587"/>
    </location>
</feature>
<dbReference type="PANTHER" id="PTHR10878">
    <property type="entry name" value="SEGMENT POLARITY PROTEIN DISHEVELLED"/>
    <property type="match status" value="1"/>
</dbReference>
<dbReference type="InterPro" id="IPR038207">
    <property type="entry name" value="DIX_dom_sf"/>
</dbReference>
<dbReference type="InterPro" id="IPR000591">
    <property type="entry name" value="DEP_dom"/>
</dbReference>
<evidence type="ECO:0000256" key="4">
    <source>
        <dbReference type="ARBA" id="ARBA00022490"/>
    </source>
</evidence>
<dbReference type="AlphaFoldDB" id="A0A7D9IH75"/>
<dbReference type="GO" id="GO:0035556">
    <property type="term" value="P:intracellular signal transduction"/>
    <property type="evidence" value="ECO:0007669"/>
    <property type="project" value="InterPro"/>
</dbReference>
<dbReference type="GO" id="GO:0005829">
    <property type="term" value="C:cytosol"/>
    <property type="evidence" value="ECO:0007669"/>
    <property type="project" value="TreeGrafter"/>
</dbReference>
<dbReference type="Gene3D" id="2.40.240.130">
    <property type="match status" value="1"/>
</dbReference>
<accession>A0A7D9IH75</accession>
<sequence>MADETKIIYHIDDEETPYLVKISKGPSDVTLGDFKNILNRPSYKFFFKSMDDDFGVVKEEITDDESGLPCVNGRVVAWLVTSSEGSASDVGRTFSESGSEPHDQQSVLSDPDSTGAPRTRGPGSGDSRPPSFHGRTGLKPEKDTENSDLESISSRQSSRHSRPRPHRNSSSRYKAPVDDSCEESSIFSSDLETTSVADSEDDRRSRISSITDGSSLYHGRHRRRRRRPRMPHVQRCTSFSTITESTMSLNIITVTLNMDKANFLGISIVGQSGSRGDGGIHVGSVMKGGAVALDGRIEPGDMLLQVNDVDFQNMSNDDAVRVLREMVHKPGPITLTVAKCWDPSPQGYFTLPQSEPVRPINTEAWVQQLAAMREYQAKGMVNQSLGTMTSTSSSLTSSLPESDRFTEDNYLQLHVNSDMSLIVKALASTDSGLDVRDRMWLKITIPNAFIGSDLVDWLFTRVQGFTDRREARKYASGLLKAGYIRHTVNKITFSEQCYYVFGDLCDKMATMSIKEHDGSDQDTLAPLPQPNNWVGNVPPQYSAGWRPAYQNLMPQSFPDLHPYNPAAFAAPSQTGSGSPRSVSSGSQKSREKELDAQSRSSGGSSASDRSGSSKGDRASIKERPPTVPPTVRDYGRLDQVPDHIGASRSSFQIALANPCELFVDVM</sequence>
<evidence type="ECO:0000256" key="6">
    <source>
        <dbReference type="SAM" id="MobiDB-lite"/>
    </source>
</evidence>
<feature type="compositionally biased region" description="Low complexity" evidence="6">
    <location>
        <begin position="597"/>
        <end position="613"/>
    </location>
</feature>
<dbReference type="InterPro" id="IPR024580">
    <property type="entry name" value="Dishevelled_C-dom"/>
</dbReference>
<dbReference type="SMART" id="SM00021">
    <property type="entry name" value="DAX"/>
    <property type="match status" value="1"/>
</dbReference>
<dbReference type="Pfam" id="PF00610">
    <property type="entry name" value="DEP"/>
    <property type="match status" value="1"/>
</dbReference>
<evidence type="ECO:0000256" key="2">
    <source>
        <dbReference type="ARBA" id="ARBA00008735"/>
    </source>
</evidence>
<dbReference type="Pfam" id="PF00595">
    <property type="entry name" value="PDZ"/>
    <property type="match status" value="1"/>
</dbReference>
<dbReference type="FunFam" id="1.10.10.10:FF:000040">
    <property type="entry name" value="segment polarity protein dishevelled homolog DVL-3"/>
    <property type="match status" value="1"/>
</dbReference>
<feature type="region of interest" description="Disordered" evidence="6">
    <location>
        <begin position="563"/>
        <end position="637"/>
    </location>
</feature>
<feature type="region of interest" description="Disordered" evidence="6">
    <location>
        <begin position="516"/>
        <end position="535"/>
    </location>
</feature>
<dbReference type="Pfam" id="PF12316">
    <property type="entry name" value="Dsh_C"/>
    <property type="match status" value="1"/>
</dbReference>
<keyword evidence="4" id="KW-0963">Cytoplasm</keyword>
<dbReference type="PROSITE" id="PS50841">
    <property type="entry name" value="DIX"/>
    <property type="match status" value="1"/>
</dbReference>
<dbReference type="InterPro" id="IPR036034">
    <property type="entry name" value="PDZ_sf"/>
</dbReference>
<dbReference type="InterPro" id="IPR001478">
    <property type="entry name" value="PDZ"/>
</dbReference>
<dbReference type="Proteomes" id="UP001152795">
    <property type="component" value="Unassembled WGS sequence"/>
</dbReference>
<dbReference type="SUPFAM" id="SSF46785">
    <property type="entry name" value="Winged helix' DNA-binding domain"/>
    <property type="match status" value="1"/>
</dbReference>
<feature type="compositionally biased region" description="Polar residues" evidence="6">
    <location>
        <begin position="94"/>
        <end position="112"/>
    </location>
</feature>
<dbReference type="Gene3D" id="1.10.10.10">
    <property type="entry name" value="Winged helix-like DNA-binding domain superfamily/Winged helix DNA-binding domain"/>
    <property type="match status" value="1"/>
</dbReference>
<dbReference type="InterPro" id="IPR036390">
    <property type="entry name" value="WH_DNA-bd_sf"/>
</dbReference>
<feature type="compositionally biased region" description="Polar residues" evidence="6">
    <location>
        <begin position="183"/>
        <end position="197"/>
    </location>
</feature>
<protein>
    <submittedName>
        <fullName evidence="7">Segment polarity dishevelled homolog DVL-3-like isoform X4</fullName>
    </submittedName>
</protein>
<evidence type="ECO:0000313" key="8">
    <source>
        <dbReference type="Proteomes" id="UP001152795"/>
    </source>
</evidence>
<comment type="subcellular location">
    <subcellularLocation>
        <location evidence="1">Cytoplasm</location>
    </subcellularLocation>
</comment>
<dbReference type="PANTHER" id="PTHR10878:SF25">
    <property type="entry name" value="SEGMENT POLARITY PROTEIN DISHEVELLED"/>
    <property type="match status" value="1"/>
</dbReference>
<keyword evidence="5" id="KW-0879">Wnt signaling pathway</keyword>
<dbReference type="CDD" id="cd06717">
    <property type="entry name" value="PDZ_Dishevelled-like"/>
    <property type="match status" value="1"/>
</dbReference>
<evidence type="ECO:0000256" key="3">
    <source>
        <dbReference type="ARBA" id="ARBA00022473"/>
    </source>
</evidence>
<dbReference type="Gene3D" id="2.30.42.10">
    <property type="match status" value="1"/>
</dbReference>
<dbReference type="EMBL" id="CACRXK020005820">
    <property type="protein sequence ID" value="CAB4007525.1"/>
    <property type="molecule type" value="Genomic_DNA"/>
</dbReference>
<dbReference type="InterPro" id="IPR029071">
    <property type="entry name" value="Ubiquitin-like_domsf"/>
</dbReference>
<dbReference type="SUPFAM" id="SSF54236">
    <property type="entry name" value="Ubiquitin-like"/>
    <property type="match status" value="1"/>
</dbReference>
<dbReference type="CDD" id="cd04438">
    <property type="entry name" value="DEP_dishevelled"/>
    <property type="match status" value="1"/>
</dbReference>
<feature type="compositionally biased region" description="Basic residues" evidence="6">
    <location>
        <begin position="218"/>
        <end position="232"/>
    </location>
</feature>
<dbReference type="PROSITE" id="PS50186">
    <property type="entry name" value="DEP"/>
    <property type="match status" value="1"/>
</dbReference>
<evidence type="ECO:0000256" key="5">
    <source>
        <dbReference type="ARBA" id="ARBA00022687"/>
    </source>
</evidence>
<evidence type="ECO:0000256" key="1">
    <source>
        <dbReference type="ARBA" id="ARBA00004496"/>
    </source>
</evidence>
<comment type="caution">
    <text evidence="7">The sequence shown here is derived from an EMBL/GenBank/DDBJ whole genome shotgun (WGS) entry which is preliminary data.</text>
</comment>
<dbReference type="FunFam" id="2.40.240.130:FF:000001">
    <property type="entry name" value="Segment polarity protein dishevelled homolog DVL-1"/>
    <property type="match status" value="1"/>
</dbReference>
<dbReference type="Pfam" id="PF00778">
    <property type="entry name" value="DIX"/>
    <property type="match status" value="1"/>
</dbReference>